<dbReference type="Proteomes" id="UP000234681">
    <property type="component" value="Chromosome 3"/>
</dbReference>
<organism evidence="1 2">
    <name type="scientific">Rattus norvegicus</name>
    <name type="common">Rat</name>
    <dbReference type="NCBI Taxonomy" id="10116"/>
    <lineage>
        <taxon>Eukaryota</taxon>
        <taxon>Metazoa</taxon>
        <taxon>Chordata</taxon>
        <taxon>Craniata</taxon>
        <taxon>Vertebrata</taxon>
        <taxon>Euteleostomi</taxon>
        <taxon>Mammalia</taxon>
        <taxon>Eutheria</taxon>
        <taxon>Euarchontoglires</taxon>
        <taxon>Glires</taxon>
        <taxon>Rodentia</taxon>
        <taxon>Myomorpha</taxon>
        <taxon>Muroidea</taxon>
        <taxon>Muridae</taxon>
        <taxon>Murinae</taxon>
        <taxon>Rattus</taxon>
    </lineage>
</organism>
<proteinExistence type="predicted"/>
<protein>
    <submittedName>
        <fullName evidence="1">RCG26823</fullName>
    </submittedName>
</protein>
<reference evidence="2" key="1">
    <citation type="submission" date="2005-09" db="EMBL/GenBank/DDBJ databases">
        <authorList>
            <person name="Mural R.J."/>
            <person name="Li P.W."/>
            <person name="Adams M.D."/>
            <person name="Amanatides P.G."/>
            <person name="Baden-Tillson H."/>
            <person name="Barnstead M."/>
            <person name="Chin S.H."/>
            <person name="Dew I."/>
            <person name="Evans C.A."/>
            <person name="Ferriera S."/>
            <person name="Flanigan M."/>
            <person name="Fosler C."/>
            <person name="Glodek A."/>
            <person name="Gu Z."/>
            <person name="Holt R.A."/>
            <person name="Jennings D."/>
            <person name="Kraft C.L."/>
            <person name="Lu F."/>
            <person name="Nguyen T."/>
            <person name="Nusskern D.R."/>
            <person name="Pfannkoch C.M."/>
            <person name="Sitter C."/>
            <person name="Sutton G.G."/>
            <person name="Venter J.C."/>
            <person name="Wang Z."/>
            <person name="Woodage T."/>
            <person name="Zheng X.H."/>
            <person name="Zhong F."/>
        </authorList>
    </citation>
    <scope>NUCLEOTIDE SEQUENCE [LARGE SCALE GENOMIC DNA]</scope>
    <source>
        <strain>BN</strain>
        <strain evidence="2">Sprague-Dawley</strain>
    </source>
</reference>
<evidence type="ECO:0000313" key="2">
    <source>
        <dbReference type="Proteomes" id="UP000234681"/>
    </source>
</evidence>
<dbReference type="AlphaFoldDB" id="A6HMD1"/>
<accession>A6HMD1</accession>
<sequence>MATTVSCFGLQCSLPNRGQRDTPWRLPLGSHAELDQALESS</sequence>
<dbReference type="EMBL" id="CH473949">
    <property type="protein sequence ID" value="EDL79182.1"/>
    <property type="molecule type" value="Genomic_DNA"/>
</dbReference>
<evidence type="ECO:0000313" key="1">
    <source>
        <dbReference type="EMBL" id="EDL79182.1"/>
    </source>
</evidence>
<name>A6HMD1_RAT</name>
<gene>
    <name evidence="1" type="ORF">rCG_26823</name>
</gene>